<dbReference type="PROSITE" id="PS00445">
    <property type="entry name" value="FGGY_KINASES_2"/>
    <property type="match status" value="1"/>
</dbReference>
<evidence type="ECO:0000313" key="11">
    <source>
        <dbReference type="EMBL" id="GET45224.1"/>
    </source>
</evidence>
<dbReference type="InterPro" id="IPR018484">
    <property type="entry name" value="FGGY_N"/>
</dbReference>
<evidence type="ECO:0000256" key="3">
    <source>
        <dbReference type="ARBA" id="ARBA00022741"/>
    </source>
</evidence>
<dbReference type="PANTHER" id="PTHR43095">
    <property type="entry name" value="SUGAR KINASE"/>
    <property type="match status" value="1"/>
</dbReference>
<dbReference type="Pfam" id="PF02782">
    <property type="entry name" value="FGGY_C"/>
    <property type="match status" value="1"/>
</dbReference>
<organism evidence="11 12">
    <name type="scientific">Capnocytophaga felis</name>
    <dbReference type="NCBI Taxonomy" id="2267611"/>
    <lineage>
        <taxon>Bacteria</taxon>
        <taxon>Pseudomonadati</taxon>
        <taxon>Bacteroidota</taxon>
        <taxon>Flavobacteriia</taxon>
        <taxon>Flavobacteriales</taxon>
        <taxon>Flavobacteriaceae</taxon>
        <taxon>Capnocytophaga</taxon>
    </lineage>
</organism>
<reference evidence="12" key="1">
    <citation type="journal article" date="2020" name="Int. J. Syst. Evol. Microbiol.">
        <title>Capnocytophaga felis sp. nov. isolated from the feline oral cavity.</title>
        <authorList>
            <person name="Suzuki M."/>
            <person name="Umeda K."/>
            <person name="Kimura M."/>
            <person name="Imaoka K."/>
            <person name="Morikawa S."/>
            <person name="Maeda K."/>
        </authorList>
    </citation>
    <scope>NUCLEOTIDE SEQUENCE [LARGE SCALE GENOMIC DNA]</scope>
    <source>
        <strain evidence="12">KC07070</strain>
    </source>
</reference>
<keyword evidence="6" id="KW-0294">Fucose metabolism</keyword>
<evidence type="ECO:0000259" key="10">
    <source>
        <dbReference type="Pfam" id="PF02782"/>
    </source>
</evidence>
<keyword evidence="3" id="KW-0547">Nucleotide-binding</keyword>
<dbReference type="CDD" id="cd07773">
    <property type="entry name" value="ASKHA_NBD_FGGY_FK"/>
    <property type="match status" value="1"/>
</dbReference>
<dbReference type="InterPro" id="IPR043129">
    <property type="entry name" value="ATPase_NBD"/>
</dbReference>
<evidence type="ECO:0000256" key="7">
    <source>
        <dbReference type="ARBA" id="ARBA00023277"/>
    </source>
</evidence>
<dbReference type="InterPro" id="IPR000577">
    <property type="entry name" value="Carb_kinase_FGGY"/>
</dbReference>
<dbReference type="RefSeq" id="WP_155283915.1">
    <property type="nucleotide sequence ID" value="NZ_BLBC01000005.1"/>
</dbReference>
<dbReference type="InterPro" id="IPR018483">
    <property type="entry name" value="Carb_kinase_FGGY_CS"/>
</dbReference>
<dbReference type="InterPro" id="IPR013450">
    <property type="entry name" value="Fuculokinase"/>
</dbReference>
<dbReference type="InterPro" id="IPR018485">
    <property type="entry name" value="FGGY_C"/>
</dbReference>
<dbReference type="Gene3D" id="3.30.420.40">
    <property type="match status" value="2"/>
</dbReference>
<gene>
    <name evidence="11" type="primary">fucK</name>
    <name evidence="11" type="ORF">RCZ01_05260</name>
</gene>
<protein>
    <submittedName>
        <fullName evidence="11">L-fuculokinase</fullName>
    </submittedName>
</protein>
<dbReference type="PANTHER" id="PTHR43095:SF5">
    <property type="entry name" value="XYLULOSE KINASE"/>
    <property type="match status" value="1"/>
</dbReference>
<proteinExistence type="inferred from homology"/>
<sequence length="470" mass="51495">MNPLAIIFDCGATNVRVVAINMQGEIEALQSYPNQTETDPNFPEGRIWDFDAIWNKLLRACKSVTSQIDSNRIVGVTTTTFGVDGAFVDAEGKLLYPVISWQCPRTIPILDNITKYLSVDELYTESGVFPYNFNTINKLIWFKENRPEIIDQAEVFLFMPSLLNMRLTGAKCNDNTMMGTSMLTNVASQNFSEKIFEKLQISPNIFGKIGASGDVVGKVTSSASKETGLPEGTPVYLAGHDTQFAIIGSGADINQPVLSSGTWEILMTRSEKATSTPRELDLGITTEFDAEKGKYNIGVNYIASGMLEWIKRNFYGSLSGSECYETMIREASQIPQGAEGVKLNPDFYATQGASGGSIEGLTLHTTRGHIYRAALEALAFKLKGALNSVEKAGDFKAESIICVGGGSKNALWNQIRADICGVPVKVIEQKETTVLGASFYVFTSAGFFKSIKEAQQTIKESNIFYPQNTF</sequence>
<evidence type="ECO:0000256" key="8">
    <source>
        <dbReference type="RuleBase" id="RU003733"/>
    </source>
</evidence>
<dbReference type="InterPro" id="IPR050406">
    <property type="entry name" value="FGGY_Carb_Kinase"/>
</dbReference>
<dbReference type="Pfam" id="PF00370">
    <property type="entry name" value="FGGY_N"/>
    <property type="match status" value="1"/>
</dbReference>
<feature type="domain" description="Carbohydrate kinase FGGY C-terminal" evidence="10">
    <location>
        <begin position="258"/>
        <end position="437"/>
    </location>
</feature>
<dbReference type="AlphaFoldDB" id="A0A5M4B6I3"/>
<evidence type="ECO:0000256" key="1">
    <source>
        <dbReference type="ARBA" id="ARBA00009156"/>
    </source>
</evidence>
<dbReference type="OrthoDB" id="9805576at2"/>
<dbReference type="GO" id="GO:0005524">
    <property type="term" value="F:ATP binding"/>
    <property type="evidence" value="ECO:0007669"/>
    <property type="project" value="UniProtKB-KW"/>
</dbReference>
<accession>A0A5M4B6I3</accession>
<dbReference type="EMBL" id="BLBC01000005">
    <property type="protein sequence ID" value="GET45224.1"/>
    <property type="molecule type" value="Genomic_DNA"/>
</dbReference>
<dbReference type="SUPFAM" id="SSF53067">
    <property type="entry name" value="Actin-like ATPase domain"/>
    <property type="match status" value="2"/>
</dbReference>
<evidence type="ECO:0000256" key="6">
    <source>
        <dbReference type="ARBA" id="ARBA00023253"/>
    </source>
</evidence>
<comment type="similarity">
    <text evidence="1 8">Belongs to the FGGY kinase family.</text>
</comment>
<keyword evidence="4 8" id="KW-0418">Kinase</keyword>
<dbReference type="GO" id="GO:0008737">
    <property type="term" value="F:L-fuculokinase activity"/>
    <property type="evidence" value="ECO:0007669"/>
    <property type="project" value="InterPro"/>
</dbReference>
<dbReference type="PIRSF" id="PIRSF000538">
    <property type="entry name" value="GlpK"/>
    <property type="match status" value="1"/>
</dbReference>
<evidence type="ECO:0000313" key="12">
    <source>
        <dbReference type="Proteomes" id="UP000398217"/>
    </source>
</evidence>
<dbReference type="NCBIfam" id="TIGR02628">
    <property type="entry name" value="fuculo_kin_coli"/>
    <property type="match status" value="1"/>
</dbReference>
<name>A0A5M4B6I3_9FLAO</name>
<keyword evidence="2 8" id="KW-0808">Transferase</keyword>
<keyword evidence="12" id="KW-1185">Reference proteome</keyword>
<dbReference type="GO" id="GO:0006004">
    <property type="term" value="P:fucose metabolic process"/>
    <property type="evidence" value="ECO:0007669"/>
    <property type="project" value="UniProtKB-KW"/>
</dbReference>
<evidence type="ECO:0000259" key="9">
    <source>
        <dbReference type="Pfam" id="PF00370"/>
    </source>
</evidence>
<evidence type="ECO:0000256" key="2">
    <source>
        <dbReference type="ARBA" id="ARBA00022679"/>
    </source>
</evidence>
<dbReference type="PROSITE" id="PS00933">
    <property type="entry name" value="FGGY_KINASES_1"/>
    <property type="match status" value="1"/>
</dbReference>
<dbReference type="Proteomes" id="UP000398217">
    <property type="component" value="Unassembled WGS sequence"/>
</dbReference>
<evidence type="ECO:0000256" key="5">
    <source>
        <dbReference type="ARBA" id="ARBA00022840"/>
    </source>
</evidence>
<evidence type="ECO:0000256" key="4">
    <source>
        <dbReference type="ARBA" id="ARBA00022777"/>
    </source>
</evidence>
<keyword evidence="5" id="KW-0067">ATP-binding</keyword>
<feature type="domain" description="Carbohydrate kinase FGGY N-terminal" evidence="9">
    <location>
        <begin position="5"/>
        <end position="248"/>
    </location>
</feature>
<comment type="caution">
    <text evidence="11">The sequence shown here is derived from an EMBL/GenBank/DDBJ whole genome shotgun (WGS) entry which is preliminary data.</text>
</comment>
<keyword evidence="7" id="KW-0119">Carbohydrate metabolism</keyword>